<sequence length="194" mass="21331">MITPYVCLALLGMVSASSTPAAGQYAAARPGNDTAQHALDYSIQDERKFGELSFKWTQAWDLKDRNTFLAITGPQVVANYSDYPAVGTSTVATPEAIFDRSFMVTALGDPRLQTQHLLGSAIFTRTNQTEAKGQWQTRARHVRVLGNGTEAQWESSVYTEFTYSIVGGEWKLTGLRPYNVVATTGRPEDVIGQF</sequence>
<reference evidence="5" key="1">
    <citation type="submission" date="2021-07" db="EMBL/GenBank/DDBJ databases">
        <title>Elsinoe batatas strain:CRI-CJ2 Genome sequencing and assembly.</title>
        <authorList>
            <person name="Huang L."/>
        </authorList>
    </citation>
    <scope>NUCLEOTIDE SEQUENCE</scope>
    <source>
        <strain evidence="5">CRI-CJ2</strain>
    </source>
</reference>
<dbReference type="Proteomes" id="UP000809789">
    <property type="component" value="Unassembled WGS sequence"/>
</dbReference>
<protein>
    <recommendedName>
        <fullName evidence="4">Scytalone dehydratase-like domain-containing protein</fullName>
    </recommendedName>
</protein>
<feature type="signal peptide" evidence="3">
    <location>
        <begin position="1"/>
        <end position="16"/>
    </location>
</feature>
<accession>A0A8K0LB94</accession>
<organism evidence="5 6">
    <name type="scientific">Elsinoe batatas</name>
    <dbReference type="NCBI Taxonomy" id="2601811"/>
    <lineage>
        <taxon>Eukaryota</taxon>
        <taxon>Fungi</taxon>
        <taxon>Dikarya</taxon>
        <taxon>Ascomycota</taxon>
        <taxon>Pezizomycotina</taxon>
        <taxon>Dothideomycetes</taxon>
        <taxon>Dothideomycetidae</taxon>
        <taxon>Myriangiales</taxon>
        <taxon>Elsinoaceae</taxon>
        <taxon>Elsinoe</taxon>
    </lineage>
</organism>
<keyword evidence="6" id="KW-1185">Reference proteome</keyword>
<name>A0A8K0LB94_9PEZI</name>
<proteinExistence type="inferred from homology"/>
<comment type="similarity">
    <text evidence="1">Belongs to the scytalone dehydratase family.</text>
</comment>
<feature type="chain" id="PRO_5035461150" description="Scytalone dehydratase-like domain-containing protein" evidence="3">
    <location>
        <begin position="17"/>
        <end position="194"/>
    </location>
</feature>
<dbReference type="Gene3D" id="3.10.450.50">
    <property type="match status" value="1"/>
</dbReference>
<evidence type="ECO:0000256" key="2">
    <source>
        <dbReference type="ARBA" id="ARBA00023239"/>
    </source>
</evidence>
<evidence type="ECO:0000256" key="3">
    <source>
        <dbReference type="SAM" id="SignalP"/>
    </source>
</evidence>
<dbReference type="AlphaFoldDB" id="A0A8K0LB94"/>
<dbReference type="GO" id="GO:0016829">
    <property type="term" value="F:lyase activity"/>
    <property type="evidence" value="ECO:0007669"/>
    <property type="project" value="UniProtKB-KW"/>
</dbReference>
<dbReference type="OrthoDB" id="5281072at2759"/>
<evidence type="ECO:0000256" key="1">
    <source>
        <dbReference type="ARBA" id="ARBA00008584"/>
    </source>
</evidence>
<dbReference type="EMBL" id="JAESVG020000001">
    <property type="protein sequence ID" value="KAG8630910.1"/>
    <property type="molecule type" value="Genomic_DNA"/>
</dbReference>
<keyword evidence="2" id="KW-0456">Lyase</keyword>
<dbReference type="InterPro" id="IPR032710">
    <property type="entry name" value="NTF2-like_dom_sf"/>
</dbReference>
<dbReference type="InterPro" id="IPR049884">
    <property type="entry name" value="Scytalone_dh"/>
</dbReference>
<evidence type="ECO:0000259" key="4">
    <source>
        <dbReference type="Pfam" id="PF02982"/>
    </source>
</evidence>
<dbReference type="SUPFAM" id="SSF54427">
    <property type="entry name" value="NTF2-like"/>
    <property type="match status" value="1"/>
</dbReference>
<gene>
    <name evidence="5" type="ORF">KVT40_000050</name>
</gene>
<comment type="caution">
    <text evidence="5">The sequence shown here is derived from an EMBL/GenBank/DDBJ whole genome shotgun (WGS) entry which is preliminary data.</text>
</comment>
<dbReference type="Pfam" id="PF02982">
    <property type="entry name" value="Scytalone_dh"/>
    <property type="match status" value="1"/>
</dbReference>
<keyword evidence="3" id="KW-0732">Signal</keyword>
<evidence type="ECO:0000313" key="6">
    <source>
        <dbReference type="Proteomes" id="UP000809789"/>
    </source>
</evidence>
<feature type="domain" description="Scytalone dehydratase-like" evidence="4">
    <location>
        <begin position="51"/>
        <end position="177"/>
    </location>
</feature>
<evidence type="ECO:0000313" key="5">
    <source>
        <dbReference type="EMBL" id="KAG8630910.1"/>
    </source>
</evidence>